<keyword evidence="1" id="KW-0472">Membrane</keyword>
<name>A0A495QHM3_9ACTN</name>
<organism evidence="2 3">
    <name type="scientific">Actinomadura pelletieri DSM 43383</name>
    <dbReference type="NCBI Taxonomy" id="1120940"/>
    <lineage>
        <taxon>Bacteria</taxon>
        <taxon>Bacillati</taxon>
        <taxon>Actinomycetota</taxon>
        <taxon>Actinomycetes</taxon>
        <taxon>Streptosporangiales</taxon>
        <taxon>Thermomonosporaceae</taxon>
        <taxon>Actinomadura</taxon>
    </lineage>
</organism>
<gene>
    <name evidence="2" type="ORF">BZB76_5730</name>
</gene>
<proteinExistence type="predicted"/>
<protein>
    <submittedName>
        <fullName evidence="2">Uncharacterized protein</fullName>
    </submittedName>
</protein>
<sequence>MAAVLWEVWRALLTSGDLVVLWAAGPVIGGAGAGAFKIELGRRFDKLVDT</sequence>
<feature type="transmembrane region" description="Helical" evidence="1">
    <location>
        <begin position="20"/>
        <end position="38"/>
    </location>
</feature>
<dbReference type="Proteomes" id="UP000274601">
    <property type="component" value="Unassembled WGS sequence"/>
</dbReference>
<keyword evidence="1" id="KW-1133">Transmembrane helix</keyword>
<keyword evidence="1" id="KW-0812">Transmembrane</keyword>
<evidence type="ECO:0000256" key="1">
    <source>
        <dbReference type="SAM" id="Phobius"/>
    </source>
</evidence>
<accession>A0A495QHM3</accession>
<evidence type="ECO:0000313" key="2">
    <source>
        <dbReference type="EMBL" id="RKS71241.1"/>
    </source>
</evidence>
<dbReference type="EMBL" id="RBWU01000006">
    <property type="protein sequence ID" value="RKS71241.1"/>
    <property type="molecule type" value="Genomic_DNA"/>
</dbReference>
<keyword evidence="3" id="KW-1185">Reference proteome</keyword>
<reference evidence="2 3" key="1">
    <citation type="submission" date="2018-10" db="EMBL/GenBank/DDBJ databases">
        <title>Genomic Encyclopedia of Archaeal and Bacterial Type Strains, Phase II (KMG-II): from individual species to whole genera.</title>
        <authorList>
            <person name="Goeker M."/>
        </authorList>
    </citation>
    <scope>NUCLEOTIDE SEQUENCE [LARGE SCALE GENOMIC DNA]</scope>
    <source>
        <strain evidence="2 3">DSM 43383</strain>
    </source>
</reference>
<comment type="caution">
    <text evidence="2">The sequence shown here is derived from an EMBL/GenBank/DDBJ whole genome shotgun (WGS) entry which is preliminary data.</text>
</comment>
<evidence type="ECO:0000313" key="3">
    <source>
        <dbReference type="Proteomes" id="UP000274601"/>
    </source>
</evidence>
<dbReference type="AlphaFoldDB" id="A0A495QHM3"/>